<feature type="transmembrane region" description="Helical" evidence="1">
    <location>
        <begin position="57"/>
        <end position="77"/>
    </location>
</feature>
<keyword evidence="1" id="KW-1133">Transmembrane helix</keyword>
<evidence type="ECO:0000256" key="1">
    <source>
        <dbReference type="SAM" id="Phobius"/>
    </source>
</evidence>
<keyword evidence="3" id="KW-1185">Reference proteome</keyword>
<reference evidence="2 3" key="1">
    <citation type="journal article" date="2023" name="Sci. Data">
        <title>Genome assembly of the Korean intertidal mud-creeper Batillaria attramentaria.</title>
        <authorList>
            <person name="Patra A.K."/>
            <person name="Ho P.T."/>
            <person name="Jun S."/>
            <person name="Lee S.J."/>
            <person name="Kim Y."/>
            <person name="Won Y.J."/>
        </authorList>
    </citation>
    <scope>NUCLEOTIDE SEQUENCE [LARGE SCALE GENOMIC DNA]</scope>
    <source>
        <strain evidence="2">Wonlab-2016</strain>
    </source>
</reference>
<keyword evidence="1" id="KW-0472">Membrane</keyword>
<dbReference type="AlphaFoldDB" id="A0ABD0KBM8"/>
<proteinExistence type="predicted"/>
<organism evidence="2 3">
    <name type="scientific">Batillaria attramentaria</name>
    <dbReference type="NCBI Taxonomy" id="370345"/>
    <lineage>
        <taxon>Eukaryota</taxon>
        <taxon>Metazoa</taxon>
        <taxon>Spiralia</taxon>
        <taxon>Lophotrochozoa</taxon>
        <taxon>Mollusca</taxon>
        <taxon>Gastropoda</taxon>
        <taxon>Caenogastropoda</taxon>
        <taxon>Sorbeoconcha</taxon>
        <taxon>Cerithioidea</taxon>
        <taxon>Batillariidae</taxon>
        <taxon>Batillaria</taxon>
    </lineage>
</organism>
<name>A0ABD0KBM8_9CAEN</name>
<evidence type="ECO:0000313" key="3">
    <source>
        <dbReference type="Proteomes" id="UP001519460"/>
    </source>
</evidence>
<sequence>MKLLSYFSCSVGVIPSQNDSSGVLFSVSRLTLMLPDFSFPAKAGRRQTFTLCQYADYAIWAPGAIFGTCSLLAVLFLRMLPESKGRELPQTLGDLEAWYTKSEATGKENNRA</sequence>
<protein>
    <submittedName>
        <fullName evidence="2">Uncharacterized protein</fullName>
    </submittedName>
</protein>
<evidence type="ECO:0000313" key="2">
    <source>
        <dbReference type="EMBL" id="KAK7484508.1"/>
    </source>
</evidence>
<dbReference type="EMBL" id="JACVVK020000209">
    <property type="protein sequence ID" value="KAK7484508.1"/>
    <property type="molecule type" value="Genomic_DNA"/>
</dbReference>
<gene>
    <name evidence="2" type="ORF">BaRGS_00024264</name>
</gene>
<accession>A0ABD0KBM8</accession>
<dbReference type="Proteomes" id="UP001519460">
    <property type="component" value="Unassembled WGS sequence"/>
</dbReference>
<comment type="caution">
    <text evidence="2">The sequence shown here is derived from an EMBL/GenBank/DDBJ whole genome shotgun (WGS) entry which is preliminary data.</text>
</comment>
<keyword evidence="1" id="KW-0812">Transmembrane</keyword>